<sequence>MSLLSIRDLRTEFQSPSGVARAVDGVSFDVAPGEIFGIVGESGCGKSATCRSILRLFGGAQAKVAGGRILLEGAGDLAAMPERELAQVRGRDVAFIFQDPLTALNPTMRIGKQIAEVILRHRKVGRTEARAQALQLLRDVHVTSPERRLDAYPHELSGGLRQRVVIAMALALRPKLIIADEPTTALDVTVQDQILRLLRERRDSLGASIILVTHDLGVVSQICDRMAVMYAGRLVESGRVREVLDAPSHPYTRALLAALPGQTGRDEELTPIEGAPPSLISPPPGCRFAPRCALAQPRCREGGPPPLLSRKGLAAGHLDACILNEAADAAA</sequence>
<dbReference type="InterPro" id="IPR013563">
    <property type="entry name" value="Oligopep_ABC_C"/>
</dbReference>
<dbReference type="GO" id="GO:0005886">
    <property type="term" value="C:plasma membrane"/>
    <property type="evidence" value="ECO:0007669"/>
    <property type="project" value="UniProtKB-SubCell"/>
</dbReference>
<comment type="similarity">
    <text evidence="2">Belongs to the ABC transporter superfamily.</text>
</comment>
<evidence type="ECO:0000256" key="7">
    <source>
        <dbReference type="ARBA" id="ARBA00023136"/>
    </source>
</evidence>
<proteinExistence type="inferred from homology"/>
<keyword evidence="7" id="KW-0472">Membrane</keyword>
<evidence type="ECO:0000256" key="4">
    <source>
        <dbReference type="ARBA" id="ARBA00022475"/>
    </source>
</evidence>
<keyword evidence="6 9" id="KW-0067">ATP-binding</keyword>
<comment type="subcellular location">
    <subcellularLocation>
        <location evidence="1">Cell inner membrane</location>
        <topology evidence="1">Peripheral membrane protein</topology>
    </subcellularLocation>
</comment>
<keyword evidence="5" id="KW-0547">Nucleotide-binding</keyword>
<dbReference type="Pfam" id="PF08352">
    <property type="entry name" value="oligo_HPY"/>
    <property type="match status" value="1"/>
</dbReference>
<dbReference type="InterPro" id="IPR027417">
    <property type="entry name" value="P-loop_NTPase"/>
</dbReference>
<feature type="domain" description="ABC transporter" evidence="8">
    <location>
        <begin position="4"/>
        <end position="256"/>
    </location>
</feature>
<dbReference type="RefSeq" id="WP_107662319.1">
    <property type="nucleotide sequence ID" value="NZ_PZKG01000006.1"/>
</dbReference>
<dbReference type="InterPro" id="IPR003593">
    <property type="entry name" value="AAA+_ATPase"/>
</dbReference>
<organism evidence="9 10">
    <name type="scientific">Cereibacter changlensis JA139</name>
    <dbReference type="NCBI Taxonomy" id="1188249"/>
    <lineage>
        <taxon>Bacteria</taxon>
        <taxon>Pseudomonadati</taxon>
        <taxon>Pseudomonadota</taxon>
        <taxon>Alphaproteobacteria</taxon>
        <taxon>Rhodobacterales</taxon>
        <taxon>Paracoccaceae</taxon>
        <taxon>Cereibacter</taxon>
    </lineage>
</organism>
<reference evidence="9 10" key="1">
    <citation type="submission" date="2018-03" db="EMBL/GenBank/DDBJ databases">
        <title>Cereibacter changlensis.</title>
        <authorList>
            <person name="Meyer T.E."/>
            <person name="Miller S."/>
            <person name="Lodha T."/>
            <person name="Gandham S."/>
            <person name="Chintalapati S."/>
            <person name="Chintalapati V.R."/>
        </authorList>
    </citation>
    <scope>NUCLEOTIDE SEQUENCE [LARGE SCALE GENOMIC DNA]</scope>
    <source>
        <strain evidence="9 10">JA139</strain>
    </source>
</reference>
<dbReference type="NCBIfam" id="TIGR01727">
    <property type="entry name" value="oligo_HPY"/>
    <property type="match status" value="1"/>
</dbReference>
<dbReference type="OrthoDB" id="9802264at2"/>
<dbReference type="GO" id="GO:0055085">
    <property type="term" value="P:transmembrane transport"/>
    <property type="evidence" value="ECO:0007669"/>
    <property type="project" value="UniProtKB-ARBA"/>
</dbReference>
<dbReference type="SUPFAM" id="SSF52540">
    <property type="entry name" value="P-loop containing nucleoside triphosphate hydrolases"/>
    <property type="match status" value="1"/>
</dbReference>
<evidence type="ECO:0000256" key="3">
    <source>
        <dbReference type="ARBA" id="ARBA00022448"/>
    </source>
</evidence>
<dbReference type="InterPro" id="IPR003439">
    <property type="entry name" value="ABC_transporter-like_ATP-bd"/>
</dbReference>
<dbReference type="InterPro" id="IPR050388">
    <property type="entry name" value="ABC_Ni/Peptide_Import"/>
</dbReference>
<dbReference type="GO" id="GO:0005524">
    <property type="term" value="F:ATP binding"/>
    <property type="evidence" value="ECO:0007669"/>
    <property type="project" value="UniProtKB-KW"/>
</dbReference>
<evidence type="ECO:0000256" key="2">
    <source>
        <dbReference type="ARBA" id="ARBA00005417"/>
    </source>
</evidence>
<keyword evidence="10" id="KW-1185">Reference proteome</keyword>
<dbReference type="EMBL" id="PZKG01000006">
    <property type="protein sequence ID" value="PTE23339.1"/>
    <property type="molecule type" value="Genomic_DNA"/>
</dbReference>
<evidence type="ECO:0000259" key="8">
    <source>
        <dbReference type="PROSITE" id="PS50893"/>
    </source>
</evidence>
<gene>
    <name evidence="9" type="ORF">C5F48_02435</name>
</gene>
<evidence type="ECO:0000313" key="10">
    <source>
        <dbReference type="Proteomes" id="UP000241010"/>
    </source>
</evidence>
<name>A0A2T4JZJ5_9RHOB</name>
<dbReference type="Gene3D" id="3.40.50.300">
    <property type="entry name" value="P-loop containing nucleotide triphosphate hydrolases"/>
    <property type="match status" value="1"/>
</dbReference>
<evidence type="ECO:0000256" key="6">
    <source>
        <dbReference type="ARBA" id="ARBA00022840"/>
    </source>
</evidence>
<dbReference type="PROSITE" id="PS50893">
    <property type="entry name" value="ABC_TRANSPORTER_2"/>
    <property type="match status" value="1"/>
</dbReference>
<evidence type="ECO:0000256" key="1">
    <source>
        <dbReference type="ARBA" id="ARBA00004417"/>
    </source>
</evidence>
<dbReference type="Proteomes" id="UP000241010">
    <property type="component" value="Unassembled WGS sequence"/>
</dbReference>
<dbReference type="AlphaFoldDB" id="A0A2T4JZJ5"/>
<evidence type="ECO:0000256" key="5">
    <source>
        <dbReference type="ARBA" id="ARBA00022741"/>
    </source>
</evidence>
<protein>
    <submittedName>
        <fullName evidence="9">Methionine ABC transporter ATP-binding protein</fullName>
    </submittedName>
</protein>
<dbReference type="SMART" id="SM00382">
    <property type="entry name" value="AAA"/>
    <property type="match status" value="1"/>
</dbReference>
<dbReference type="GO" id="GO:0016887">
    <property type="term" value="F:ATP hydrolysis activity"/>
    <property type="evidence" value="ECO:0007669"/>
    <property type="project" value="InterPro"/>
</dbReference>
<accession>A0A2T4JZJ5</accession>
<dbReference type="PANTHER" id="PTHR43297:SF2">
    <property type="entry name" value="DIPEPTIDE TRANSPORT ATP-BINDING PROTEIN DPPD"/>
    <property type="match status" value="1"/>
</dbReference>
<keyword evidence="3" id="KW-0813">Transport</keyword>
<evidence type="ECO:0000313" key="9">
    <source>
        <dbReference type="EMBL" id="PTE23339.1"/>
    </source>
</evidence>
<dbReference type="GO" id="GO:0015833">
    <property type="term" value="P:peptide transport"/>
    <property type="evidence" value="ECO:0007669"/>
    <property type="project" value="InterPro"/>
</dbReference>
<comment type="caution">
    <text evidence="9">The sequence shown here is derived from an EMBL/GenBank/DDBJ whole genome shotgun (WGS) entry which is preliminary data.</text>
</comment>
<dbReference type="Pfam" id="PF00005">
    <property type="entry name" value="ABC_tran"/>
    <property type="match status" value="1"/>
</dbReference>
<dbReference type="CDD" id="cd03257">
    <property type="entry name" value="ABC_NikE_OppD_transporters"/>
    <property type="match status" value="1"/>
</dbReference>
<dbReference type="FunFam" id="3.40.50.300:FF:000016">
    <property type="entry name" value="Oligopeptide ABC transporter ATP-binding component"/>
    <property type="match status" value="1"/>
</dbReference>
<keyword evidence="4" id="KW-1003">Cell membrane</keyword>
<dbReference type="PANTHER" id="PTHR43297">
    <property type="entry name" value="OLIGOPEPTIDE TRANSPORT ATP-BINDING PROTEIN APPD"/>
    <property type="match status" value="1"/>
</dbReference>